<comment type="caution">
    <text evidence="1">The sequence shown here is derived from an EMBL/GenBank/DDBJ whole genome shotgun (WGS) entry which is preliminary data.</text>
</comment>
<dbReference type="AlphaFoldDB" id="A0A7J6TLG2"/>
<protein>
    <submittedName>
        <fullName evidence="1">Uncharacterized protein</fullName>
    </submittedName>
</protein>
<proteinExistence type="predicted"/>
<accession>A0A7J6TLG2</accession>
<organism evidence="1 2">
    <name type="scientific">Perkinsus olseni</name>
    <name type="common">Perkinsus atlanticus</name>
    <dbReference type="NCBI Taxonomy" id="32597"/>
    <lineage>
        <taxon>Eukaryota</taxon>
        <taxon>Sar</taxon>
        <taxon>Alveolata</taxon>
        <taxon>Perkinsozoa</taxon>
        <taxon>Perkinsea</taxon>
        <taxon>Perkinsida</taxon>
        <taxon>Perkinsidae</taxon>
        <taxon>Perkinsus</taxon>
    </lineage>
</organism>
<sequence>MGTGNGLGVELLFFSGPEGDDIKMKVQRPYGNHHAYTPSLPFHFFPATRIIDFNNWTDDSKARMNTGAVHRSLRSFLQDLTNDGLIPEPDLPLIKVQYHPGEDRFSIRFGSGETLSASRERQS</sequence>
<dbReference type="Proteomes" id="UP000574390">
    <property type="component" value="Unassembled WGS sequence"/>
</dbReference>
<dbReference type="EMBL" id="JABANM010006943">
    <property type="protein sequence ID" value="KAF4745120.1"/>
    <property type="molecule type" value="Genomic_DNA"/>
</dbReference>
<evidence type="ECO:0000313" key="1">
    <source>
        <dbReference type="EMBL" id="KAF4745120.1"/>
    </source>
</evidence>
<evidence type="ECO:0000313" key="2">
    <source>
        <dbReference type="Proteomes" id="UP000574390"/>
    </source>
</evidence>
<gene>
    <name evidence="1" type="ORF">FOZ62_024588</name>
</gene>
<name>A0A7J6TLG2_PEROL</name>
<reference evidence="1 2" key="1">
    <citation type="submission" date="2020-04" db="EMBL/GenBank/DDBJ databases">
        <title>Perkinsus olseni comparative genomics.</title>
        <authorList>
            <person name="Bogema D.R."/>
        </authorList>
    </citation>
    <scope>NUCLEOTIDE SEQUENCE [LARGE SCALE GENOMIC DNA]</scope>
    <source>
        <strain evidence="1">ATCC PRA-205</strain>
    </source>
</reference>